<accession>A0ABR4HXS3</accession>
<evidence type="ECO:0000256" key="3">
    <source>
        <dbReference type="RuleBase" id="RU003345"/>
    </source>
</evidence>
<evidence type="ECO:0000313" key="5">
    <source>
        <dbReference type="EMBL" id="KAL2820187.1"/>
    </source>
</evidence>
<dbReference type="PANTHER" id="PTHR43353">
    <property type="entry name" value="SUCCINATE-SEMIALDEHYDE DEHYDROGENASE, MITOCHONDRIAL"/>
    <property type="match status" value="1"/>
</dbReference>
<dbReference type="PANTHER" id="PTHR43353:SF6">
    <property type="entry name" value="CYTOPLASMIC ALDEHYDE DEHYDROGENASE (EUROFUNG)"/>
    <property type="match status" value="1"/>
</dbReference>
<feature type="domain" description="Aldehyde dehydrogenase" evidence="4">
    <location>
        <begin position="37"/>
        <end position="468"/>
    </location>
</feature>
<protein>
    <submittedName>
        <fullName evidence="5">Aldehyde/histidinol dehydrogenase</fullName>
    </submittedName>
</protein>
<comment type="similarity">
    <text evidence="3">Belongs to the aldehyde dehydrogenase family.</text>
</comment>
<name>A0ABR4HXS3_9EURO</name>
<evidence type="ECO:0000256" key="1">
    <source>
        <dbReference type="ARBA" id="ARBA00023002"/>
    </source>
</evidence>
<dbReference type="InterPro" id="IPR016162">
    <property type="entry name" value="Ald_DH_N"/>
</dbReference>
<comment type="caution">
    <text evidence="5">The sequence shown here is derived from an EMBL/GenBank/DDBJ whole genome shotgun (WGS) entry which is preliminary data.</text>
</comment>
<organism evidence="5 6">
    <name type="scientific">Aspergillus cavernicola</name>
    <dbReference type="NCBI Taxonomy" id="176166"/>
    <lineage>
        <taxon>Eukaryota</taxon>
        <taxon>Fungi</taxon>
        <taxon>Dikarya</taxon>
        <taxon>Ascomycota</taxon>
        <taxon>Pezizomycotina</taxon>
        <taxon>Eurotiomycetes</taxon>
        <taxon>Eurotiomycetidae</taxon>
        <taxon>Eurotiales</taxon>
        <taxon>Aspergillaceae</taxon>
        <taxon>Aspergillus</taxon>
        <taxon>Aspergillus subgen. Nidulantes</taxon>
    </lineage>
</organism>
<dbReference type="Gene3D" id="3.40.309.10">
    <property type="entry name" value="Aldehyde Dehydrogenase, Chain A, domain 2"/>
    <property type="match status" value="1"/>
</dbReference>
<evidence type="ECO:0000313" key="6">
    <source>
        <dbReference type="Proteomes" id="UP001610335"/>
    </source>
</evidence>
<dbReference type="EMBL" id="JBFXLS010000072">
    <property type="protein sequence ID" value="KAL2820187.1"/>
    <property type="molecule type" value="Genomic_DNA"/>
</dbReference>
<keyword evidence="1 3" id="KW-0560">Oxidoreductase</keyword>
<sequence>METRPIIPLIIDNQDILAPHSERLGKIVNSTHKGSVFYQGATRDLAFRAAESSAKAYSMWSRVTPIQRRSLLLRLAEVLKTRAEEVKQVCCEEIHCGRLWADIITNDSIGLVEEYASLTTSVATGSIPFTQRGYGLVLKEPLGVILGIAPWNAPIILGLRAVVAPIAAGNVAILKGSELSPQTHYLLASLFREAGFPPGVLNFILHRAEDAPEIFDVLINHPAIKKCNFTGSTQVGRVIASQAAMALKPVLLELGGKNFTIVLDDADLNLAASEIIKGAFLNNGQICMSTDVVIATKSIARALENKILSILERFDASPEVISLAARAKLEMLVSDAKEKGACIHTAPLATGISPRSFPPTVVTGLTKEMKLYEIESFGPIFGISRAESEHEIMEFIEQAKYGLSSSILSKDHYRALDLARSIRAGAVHINSMTVHDEPTLPHGGYGESGWGRFGASWGLEEFVQTKLVTIHPGHPPDEIGPVRLERDHCKPQY</sequence>
<dbReference type="InterPro" id="IPR050740">
    <property type="entry name" value="Aldehyde_DH_Superfamily"/>
</dbReference>
<dbReference type="Gene3D" id="3.40.605.10">
    <property type="entry name" value="Aldehyde Dehydrogenase, Chain A, domain 1"/>
    <property type="match status" value="1"/>
</dbReference>
<dbReference type="InterPro" id="IPR016161">
    <property type="entry name" value="Ald_DH/histidinol_DH"/>
</dbReference>
<dbReference type="Pfam" id="PF00171">
    <property type="entry name" value="Aldedh"/>
    <property type="match status" value="1"/>
</dbReference>
<reference evidence="5 6" key="1">
    <citation type="submission" date="2024-07" db="EMBL/GenBank/DDBJ databases">
        <title>Section-level genome sequencing and comparative genomics of Aspergillus sections Usti and Cavernicolus.</title>
        <authorList>
            <consortium name="Lawrence Berkeley National Laboratory"/>
            <person name="Nybo J.L."/>
            <person name="Vesth T.C."/>
            <person name="Theobald S."/>
            <person name="Frisvad J.C."/>
            <person name="Larsen T.O."/>
            <person name="Kjaerboelling I."/>
            <person name="Rothschild-Mancinelli K."/>
            <person name="Lyhne E.K."/>
            <person name="Kogle M.E."/>
            <person name="Barry K."/>
            <person name="Clum A."/>
            <person name="Na H."/>
            <person name="Ledsgaard L."/>
            <person name="Lin J."/>
            <person name="Lipzen A."/>
            <person name="Kuo A."/>
            <person name="Riley R."/>
            <person name="Mondo S."/>
            <person name="LaButti K."/>
            <person name="Haridas S."/>
            <person name="Pangalinan J."/>
            <person name="Salamov A.A."/>
            <person name="Simmons B.A."/>
            <person name="Magnuson J.K."/>
            <person name="Chen J."/>
            <person name="Drula E."/>
            <person name="Henrissat B."/>
            <person name="Wiebenga A."/>
            <person name="Lubbers R.J."/>
            <person name="Gomes A.C."/>
            <person name="Makela M.R."/>
            <person name="Stajich J."/>
            <person name="Grigoriev I.V."/>
            <person name="Mortensen U.H."/>
            <person name="De vries R.P."/>
            <person name="Baker S.E."/>
            <person name="Andersen M.R."/>
        </authorList>
    </citation>
    <scope>NUCLEOTIDE SEQUENCE [LARGE SCALE GENOMIC DNA]</scope>
    <source>
        <strain evidence="5 6">CBS 600.67</strain>
    </source>
</reference>
<dbReference type="SUPFAM" id="SSF53720">
    <property type="entry name" value="ALDH-like"/>
    <property type="match status" value="1"/>
</dbReference>
<dbReference type="InterPro" id="IPR029510">
    <property type="entry name" value="Ald_DH_CS_GLU"/>
</dbReference>
<feature type="active site" evidence="2">
    <location>
        <position position="253"/>
    </location>
</feature>
<dbReference type="Proteomes" id="UP001610335">
    <property type="component" value="Unassembled WGS sequence"/>
</dbReference>
<gene>
    <name evidence="5" type="ORF">BDW59DRAFT_151025</name>
</gene>
<dbReference type="InterPro" id="IPR015590">
    <property type="entry name" value="Aldehyde_DH_dom"/>
</dbReference>
<evidence type="ECO:0000259" key="4">
    <source>
        <dbReference type="Pfam" id="PF00171"/>
    </source>
</evidence>
<dbReference type="InterPro" id="IPR016163">
    <property type="entry name" value="Ald_DH_C"/>
</dbReference>
<keyword evidence="6" id="KW-1185">Reference proteome</keyword>
<evidence type="ECO:0000256" key="2">
    <source>
        <dbReference type="PROSITE-ProRule" id="PRU10007"/>
    </source>
</evidence>
<dbReference type="PROSITE" id="PS00687">
    <property type="entry name" value="ALDEHYDE_DEHYDR_GLU"/>
    <property type="match status" value="1"/>
</dbReference>
<dbReference type="CDD" id="cd07105">
    <property type="entry name" value="ALDH_SaliADH"/>
    <property type="match status" value="1"/>
</dbReference>
<proteinExistence type="inferred from homology"/>